<dbReference type="Proteomes" id="UP001164746">
    <property type="component" value="Chromosome 14"/>
</dbReference>
<proteinExistence type="predicted"/>
<dbReference type="PANTHER" id="PTHR12843:SF5">
    <property type="entry name" value="EEF1A LYSINE METHYLTRANSFERASE 2"/>
    <property type="match status" value="1"/>
</dbReference>
<gene>
    <name evidence="1" type="ORF">MAR_011915</name>
</gene>
<reference evidence="1" key="1">
    <citation type="submission" date="2022-11" db="EMBL/GenBank/DDBJ databases">
        <title>Centuries of genome instability and evolution in soft-shell clam transmissible cancer (bioRxiv).</title>
        <authorList>
            <person name="Hart S.F.M."/>
            <person name="Yonemitsu M.A."/>
            <person name="Giersch R.M."/>
            <person name="Beal B.F."/>
            <person name="Arriagada G."/>
            <person name="Davis B.W."/>
            <person name="Ostrander E.A."/>
            <person name="Goff S.P."/>
            <person name="Metzger M.J."/>
        </authorList>
    </citation>
    <scope>NUCLEOTIDE SEQUENCE</scope>
    <source>
        <strain evidence="1">MELC-2E11</strain>
        <tissue evidence="1">Siphon/mantle</tissue>
    </source>
</reference>
<sequence length="195" mass="21894">MAAADDKSLPDFDSSELGTKEFWDTTYGKEVENFNDIGDVETMEKVADWLENCADVHTDDPIIDLGSGNGMMCIELTGDLISEERPNPCTCLTRKYKVVLDKGTYDAISLMPGDSVSARMHYLATVKELMTSDGIFSITSCNWTKDQLLEFFKEHFTLHDEIKFKTIQFGGVTGSTYTSLILKQTYSDTYVLQQT</sequence>
<organism evidence="1 2">
    <name type="scientific">Mya arenaria</name>
    <name type="common">Soft-shell clam</name>
    <dbReference type="NCBI Taxonomy" id="6604"/>
    <lineage>
        <taxon>Eukaryota</taxon>
        <taxon>Metazoa</taxon>
        <taxon>Spiralia</taxon>
        <taxon>Lophotrochozoa</taxon>
        <taxon>Mollusca</taxon>
        <taxon>Bivalvia</taxon>
        <taxon>Autobranchia</taxon>
        <taxon>Heteroconchia</taxon>
        <taxon>Euheterodonta</taxon>
        <taxon>Imparidentia</taxon>
        <taxon>Neoheterodontei</taxon>
        <taxon>Myida</taxon>
        <taxon>Myoidea</taxon>
        <taxon>Myidae</taxon>
        <taxon>Mya</taxon>
    </lineage>
</organism>
<evidence type="ECO:0000313" key="1">
    <source>
        <dbReference type="EMBL" id="WAR26211.1"/>
    </source>
</evidence>
<dbReference type="PANTHER" id="PTHR12843">
    <property type="entry name" value="PROTEIN-LYSINE N-METHYLTRANSFERASE METTL10"/>
    <property type="match status" value="1"/>
</dbReference>
<name>A0ABY7FZN1_MYAAR</name>
<protein>
    <submittedName>
        <fullName evidence="1">EFMT2-like protein</fullName>
    </submittedName>
</protein>
<dbReference type="EMBL" id="CP111025">
    <property type="protein sequence ID" value="WAR26211.1"/>
    <property type="molecule type" value="Genomic_DNA"/>
</dbReference>
<dbReference type="SUPFAM" id="SSF53335">
    <property type="entry name" value="S-adenosyl-L-methionine-dependent methyltransferases"/>
    <property type="match status" value="1"/>
</dbReference>
<evidence type="ECO:0000313" key="2">
    <source>
        <dbReference type="Proteomes" id="UP001164746"/>
    </source>
</evidence>
<dbReference type="InterPro" id="IPR029063">
    <property type="entry name" value="SAM-dependent_MTases_sf"/>
</dbReference>
<dbReference type="Gene3D" id="3.40.50.150">
    <property type="entry name" value="Vaccinia Virus protein VP39"/>
    <property type="match status" value="1"/>
</dbReference>
<keyword evidence="2" id="KW-1185">Reference proteome</keyword>
<accession>A0ABY7FZN1</accession>